<feature type="compositionally biased region" description="Polar residues" evidence="1">
    <location>
        <begin position="124"/>
        <end position="133"/>
    </location>
</feature>
<feature type="region of interest" description="Disordered" evidence="1">
    <location>
        <begin position="112"/>
        <end position="133"/>
    </location>
</feature>
<evidence type="ECO:0000256" key="1">
    <source>
        <dbReference type="SAM" id="MobiDB-lite"/>
    </source>
</evidence>
<evidence type="ECO:0000313" key="2">
    <source>
        <dbReference type="EMBL" id="KAL0106145.1"/>
    </source>
</evidence>
<protein>
    <submittedName>
        <fullName evidence="2">Uncharacterized protein</fullName>
    </submittedName>
</protein>
<dbReference type="EMBL" id="JADYXP020000018">
    <property type="protein sequence ID" value="KAL0106145.1"/>
    <property type="molecule type" value="Genomic_DNA"/>
</dbReference>
<dbReference type="AlphaFoldDB" id="A0AAW2ETC1"/>
<organism evidence="2 3">
    <name type="scientific">Cardiocondyla obscurior</name>
    <dbReference type="NCBI Taxonomy" id="286306"/>
    <lineage>
        <taxon>Eukaryota</taxon>
        <taxon>Metazoa</taxon>
        <taxon>Ecdysozoa</taxon>
        <taxon>Arthropoda</taxon>
        <taxon>Hexapoda</taxon>
        <taxon>Insecta</taxon>
        <taxon>Pterygota</taxon>
        <taxon>Neoptera</taxon>
        <taxon>Endopterygota</taxon>
        <taxon>Hymenoptera</taxon>
        <taxon>Apocrita</taxon>
        <taxon>Aculeata</taxon>
        <taxon>Formicoidea</taxon>
        <taxon>Formicidae</taxon>
        <taxon>Myrmicinae</taxon>
        <taxon>Cardiocondyla</taxon>
    </lineage>
</organism>
<sequence>MRERSATLAYIIITRVTLTRSTRCRQFTPSSGRVCAVAAFTPSVGCSGSDVGSRPKPGILVSILRVAPKVLKQSSCPSETRGRNDCRTRNRVAAFSLRRNRTMLDLTDRKASADRNVSLGGNGRENSPTEPRSTFAVSQKISDDCNHDFLPIKNSIDKNGCFTSKAFII</sequence>
<evidence type="ECO:0000313" key="3">
    <source>
        <dbReference type="Proteomes" id="UP001430953"/>
    </source>
</evidence>
<name>A0AAW2ETC1_9HYME</name>
<comment type="caution">
    <text evidence="2">The sequence shown here is derived from an EMBL/GenBank/DDBJ whole genome shotgun (WGS) entry which is preliminary data.</text>
</comment>
<gene>
    <name evidence="2" type="ORF">PUN28_016112</name>
</gene>
<accession>A0AAW2ETC1</accession>
<reference evidence="2 3" key="1">
    <citation type="submission" date="2023-03" db="EMBL/GenBank/DDBJ databases">
        <title>High recombination rates correlate with genetic variation in Cardiocondyla obscurior ants.</title>
        <authorList>
            <person name="Errbii M."/>
        </authorList>
    </citation>
    <scope>NUCLEOTIDE SEQUENCE [LARGE SCALE GENOMIC DNA]</scope>
    <source>
        <strain evidence="2">Alpha-2009</strain>
        <tissue evidence="2">Whole body</tissue>
    </source>
</reference>
<proteinExistence type="predicted"/>
<keyword evidence="3" id="KW-1185">Reference proteome</keyword>
<dbReference type="Proteomes" id="UP001430953">
    <property type="component" value="Unassembled WGS sequence"/>
</dbReference>